<accession>A0AAV4UI11</accession>
<dbReference type="Proteomes" id="UP001054945">
    <property type="component" value="Unassembled WGS sequence"/>
</dbReference>
<evidence type="ECO:0000313" key="2">
    <source>
        <dbReference type="Proteomes" id="UP001054945"/>
    </source>
</evidence>
<gene>
    <name evidence="1" type="ORF">CEXT_411941</name>
</gene>
<dbReference type="AlphaFoldDB" id="A0AAV4UI11"/>
<proteinExistence type="predicted"/>
<evidence type="ECO:0000313" key="1">
    <source>
        <dbReference type="EMBL" id="GIY57476.1"/>
    </source>
</evidence>
<keyword evidence="2" id="KW-1185">Reference proteome</keyword>
<reference evidence="1 2" key="1">
    <citation type="submission" date="2021-06" db="EMBL/GenBank/DDBJ databases">
        <title>Caerostris extrusa draft genome.</title>
        <authorList>
            <person name="Kono N."/>
            <person name="Arakawa K."/>
        </authorList>
    </citation>
    <scope>NUCLEOTIDE SEQUENCE [LARGE SCALE GENOMIC DNA]</scope>
</reference>
<protein>
    <submittedName>
        <fullName evidence="1">Uncharacterized protein</fullName>
    </submittedName>
</protein>
<organism evidence="1 2">
    <name type="scientific">Caerostris extrusa</name>
    <name type="common">Bark spider</name>
    <name type="synonym">Caerostris bankana</name>
    <dbReference type="NCBI Taxonomy" id="172846"/>
    <lineage>
        <taxon>Eukaryota</taxon>
        <taxon>Metazoa</taxon>
        <taxon>Ecdysozoa</taxon>
        <taxon>Arthropoda</taxon>
        <taxon>Chelicerata</taxon>
        <taxon>Arachnida</taxon>
        <taxon>Araneae</taxon>
        <taxon>Araneomorphae</taxon>
        <taxon>Entelegynae</taxon>
        <taxon>Araneoidea</taxon>
        <taxon>Araneidae</taxon>
        <taxon>Caerostris</taxon>
    </lineage>
</organism>
<name>A0AAV4UI11_CAEEX</name>
<sequence>MTSEQCGRVDEVDRFTEADVMSWKWNSYTKKKLREAGILEEGILHPRTSKRTKKEFLHQELSCQDSMTILGRASCVTDATWGKHYTINKHFPG</sequence>
<dbReference type="EMBL" id="BPLR01012911">
    <property type="protein sequence ID" value="GIY57476.1"/>
    <property type="molecule type" value="Genomic_DNA"/>
</dbReference>
<comment type="caution">
    <text evidence="1">The sequence shown here is derived from an EMBL/GenBank/DDBJ whole genome shotgun (WGS) entry which is preliminary data.</text>
</comment>